<dbReference type="Proteomes" id="UP001064048">
    <property type="component" value="Chromosome 11"/>
</dbReference>
<protein>
    <submittedName>
        <fullName evidence="1">Uncharacterized protein</fullName>
    </submittedName>
</protein>
<organism evidence="1 2">
    <name type="scientific">Choristoneura fumiferana</name>
    <name type="common">Spruce budworm moth</name>
    <name type="synonym">Archips fumiferana</name>
    <dbReference type="NCBI Taxonomy" id="7141"/>
    <lineage>
        <taxon>Eukaryota</taxon>
        <taxon>Metazoa</taxon>
        <taxon>Ecdysozoa</taxon>
        <taxon>Arthropoda</taxon>
        <taxon>Hexapoda</taxon>
        <taxon>Insecta</taxon>
        <taxon>Pterygota</taxon>
        <taxon>Neoptera</taxon>
        <taxon>Endopterygota</taxon>
        <taxon>Lepidoptera</taxon>
        <taxon>Glossata</taxon>
        <taxon>Ditrysia</taxon>
        <taxon>Tortricoidea</taxon>
        <taxon>Tortricidae</taxon>
        <taxon>Tortricinae</taxon>
        <taxon>Choristoneura</taxon>
    </lineage>
</organism>
<keyword evidence="2" id="KW-1185">Reference proteome</keyword>
<comment type="caution">
    <text evidence="1">The sequence shown here is derived from an EMBL/GenBank/DDBJ whole genome shotgun (WGS) entry which is preliminary data.</text>
</comment>
<gene>
    <name evidence="1" type="ORF">MSG28_006972</name>
</gene>
<dbReference type="EMBL" id="CM046111">
    <property type="protein sequence ID" value="KAI8425127.1"/>
    <property type="molecule type" value="Genomic_DNA"/>
</dbReference>
<sequence length="262" mass="30175">MDLICDAGITPSALKALNALFELSVNTYTSVRILAQVRLSWMLGHYPYSYRELVPKLNQLMLEGGEGDEWHARHKGALYIVLGSRTGPLAAKQDWEVIKTLWPAIVKAPLSEKPSILKCIIYHFLTPQPMAPSRANHADANVLSFGTNPLTPRARFDLRYARCYTTIYSRSAQRFTHFVLQQRKRDLKKITVDPYEIAGVEKPEKSVPGYRKDLEWAMWANDDGPQTDEEWDRPWLRKPACGFYSWPDKIEVSNRTLFIYDR</sequence>
<reference evidence="1 2" key="1">
    <citation type="journal article" date="2022" name="Genome Biol. Evol.">
        <title>The Spruce Budworm Genome: Reconstructing the Evolutionary History of Antifreeze Proteins.</title>
        <authorList>
            <person name="Beliveau C."/>
            <person name="Gagne P."/>
            <person name="Picq S."/>
            <person name="Vernygora O."/>
            <person name="Keeling C.I."/>
            <person name="Pinkney K."/>
            <person name="Doucet D."/>
            <person name="Wen F."/>
            <person name="Johnston J.S."/>
            <person name="Maaroufi H."/>
            <person name="Boyle B."/>
            <person name="Laroche J."/>
            <person name="Dewar K."/>
            <person name="Juretic N."/>
            <person name="Blackburn G."/>
            <person name="Nisole A."/>
            <person name="Brunet B."/>
            <person name="Brandao M."/>
            <person name="Lumley L."/>
            <person name="Duan J."/>
            <person name="Quan G."/>
            <person name="Lucarotti C.J."/>
            <person name="Roe A.D."/>
            <person name="Sperling F.A.H."/>
            <person name="Levesque R.C."/>
            <person name="Cusson M."/>
        </authorList>
    </citation>
    <scope>NUCLEOTIDE SEQUENCE [LARGE SCALE GENOMIC DNA]</scope>
    <source>
        <strain evidence="1">Glfc:IPQL:Cfum</strain>
    </source>
</reference>
<evidence type="ECO:0000313" key="2">
    <source>
        <dbReference type="Proteomes" id="UP001064048"/>
    </source>
</evidence>
<evidence type="ECO:0000313" key="1">
    <source>
        <dbReference type="EMBL" id="KAI8425127.1"/>
    </source>
</evidence>
<name>A0ACC0JLT9_CHOFU</name>
<proteinExistence type="predicted"/>
<accession>A0ACC0JLT9</accession>